<keyword evidence="2" id="KW-0548">Nucleotidyltransferase</keyword>
<keyword evidence="3" id="KW-1185">Reference proteome</keyword>
<dbReference type="EMBL" id="JAZHOJ010000025">
    <property type="protein sequence ID" value="MFK7004409.1"/>
    <property type="molecule type" value="Genomic_DNA"/>
</dbReference>
<dbReference type="CDD" id="cd01646">
    <property type="entry name" value="RT_Bac_retron_I"/>
    <property type="match status" value="1"/>
</dbReference>
<feature type="domain" description="Reverse transcriptase" evidence="1">
    <location>
        <begin position="89"/>
        <end position="371"/>
    </location>
</feature>
<keyword evidence="2" id="KW-0808">Transferase</keyword>
<dbReference type="PROSITE" id="PS50878">
    <property type="entry name" value="RT_POL"/>
    <property type="match status" value="1"/>
</dbReference>
<keyword evidence="2" id="KW-0695">RNA-directed DNA polymerase</keyword>
<protein>
    <submittedName>
        <fullName evidence="2">Antiviral reverse transcriptase Drt3b</fullName>
    </submittedName>
</protein>
<proteinExistence type="predicted"/>
<accession>A0ABW8PIJ0</accession>
<organism evidence="2 3">
    <name type="scientific">Flavobacterium covae</name>
    <dbReference type="NCBI Taxonomy" id="2906076"/>
    <lineage>
        <taxon>Bacteria</taxon>
        <taxon>Pseudomonadati</taxon>
        <taxon>Bacteroidota</taxon>
        <taxon>Flavobacteriia</taxon>
        <taxon>Flavobacteriales</taxon>
        <taxon>Flavobacteriaceae</taxon>
        <taxon>Flavobacterium</taxon>
    </lineage>
</organism>
<gene>
    <name evidence="2" type="primary">drt3b</name>
    <name evidence="2" type="ORF">V3467_11185</name>
</gene>
<reference evidence="2 3" key="1">
    <citation type="submission" date="2024-02" db="EMBL/GenBank/DDBJ databases">
        <title>Comparative Genomic Analysis of Flavobacterium Species Causing Columnaris Disease of Freshwater Fish in Thailand: Insights into Virulence and Resistance Mechanisms.</title>
        <authorList>
            <person name="Nguyen D."/>
            <person name="Chokmangmeepisarn P."/>
            <person name="Khianchaikhan K."/>
            <person name="Morishita M."/>
            <person name="Bunnoy A."/>
            <person name="Rodkhum C."/>
        </authorList>
    </citation>
    <scope>NUCLEOTIDE SEQUENCE [LARGE SCALE GENOMIC DNA]</scope>
    <source>
        <strain evidence="2 3">PCBSB2203</strain>
    </source>
</reference>
<dbReference type="GO" id="GO:0003964">
    <property type="term" value="F:RNA-directed DNA polymerase activity"/>
    <property type="evidence" value="ECO:0007669"/>
    <property type="project" value="UniProtKB-KW"/>
</dbReference>
<dbReference type="NCBIfam" id="NF041748">
    <property type="entry name" value="Drt3b"/>
    <property type="match status" value="1"/>
</dbReference>
<dbReference type="InterPro" id="IPR000477">
    <property type="entry name" value="RT_dom"/>
</dbReference>
<dbReference type="Pfam" id="PF00078">
    <property type="entry name" value="RVT_1"/>
    <property type="match status" value="1"/>
</dbReference>
<sequence length="765" mass="91334">MRRKTGHNIGYKKERVVLSDILPYEVPPFFSNRHFYNFLVKNKVVINEDDRTIQFKKDNTGVLRRLIKTLFGIPDNVNFNIDTNFDCFKFNETAFEKVFLTIPFKFKITHKDNDYRELTVIHPINQLYLVGFYDKYKNTILYNTKLSRFSLRKPSKVSSLKYYKDNTNKKKKSKNQDIEIIETTDKEYTSLKTFFSYQKYSNIYEFYESYEYQRAEKRFDNLMKFDVSRCFDSIYTHTLSWALSNKKIVKDNLGTNKDSFGGKFDRVMQQMNYNETNGIVIGPEFSRIFAELILQRIDKNVEKELYQKGYKYKEDYDVYRYVDDFFVFYNDDKIKSEILNLYKIKLQEYNLFFNDSKTKILPKPIITNITVAKEEIRQLIEHSMIFQFYDSEIKNQIGLKYYTAKDIITNYKAILSKTETSYKDLQNYFLAIIFNKLKSLIKKIQDEQDTLLHLYAQKRETETKLSSAGEAEIPKHQEKLNEILEDTKEQEKKLKSYHNQLFKNINEIIELTFFIYSVLPRVTYSIKVCHILFRIIDFIKNQERTKQSHLVKVPNASTEELKHIAFDFDKKHNIFKKIYDGISLVFQKSLSSEYAEVETLYLLPIINELGENYRFEEELINKHFRVFKFDAQNNKIPNISLNYFTIISLLNYINIDSNQKYNEIRKDIQNIIIEKFNNFEKNNAEDIFLLIDVLTCPYIGSTDAEVKDFRRKILDKIKFFDSGTSTADKDIIIETIANYTSDWFYSWKENDLGKELNTKRGHSVY</sequence>
<evidence type="ECO:0000313" key="3">
    <source>
        <dbReference type="Proteomes" id="UP001621713"/>
    </source>
</evidence>
<evidence type="ECO:0000313" key="2">
    <source>
        <dbReference type="EMBL" id="MFK7004409.1"/>
    </source>
</evidence>
<evidence type="ECO:0000259" key="1">
    <source>
        <dbReference type="PROSITE" id="PS50878"/>
    </source>
</evidence>
<name>A0ABW8PIJ0_9FLAO</name>
<dbReference type="RefSeq" id="WP_088466868.1">
    <property type="nucleotide sequence ID" value="NZ_JAZHOJ010000025.1"/>
</dbReference>
<comment type="caution">
    <text evidence="2">The sequence shown here is derived from an EMBL/GenBank/DDBJ whole genome shotgun (WGS) entry which is preliminary data.</text>
</comment>
<dbReference type="Proteomes" id="UP001621713">
    <property type="component" value="Unassembled WGS sequence"/>
</dbReference>